<dbReference type="EMBL" id="JADBDY010000001">
    <property type="protein sequence ID" value="MBE1458213.1"/>
    <property type="molecule type" value="Genomic_DNA"/>
</dbReference>
<dbReference type="InterPro" id="IPR010982">
    <property type="entry name" value="Lambda_DNA-bd_dom_sf"/>
</dbReference>
<organism evidence="2 3">
    <name type="scientific">Nocardiopsis terrae</name>
    <dbReference type="NCBI Taxonomy" id="372655"/>
    <lineage>
        <taxon>Bacteria</taxon>
        <taxon>Bacillati</taxon>
        <taxon>Actinomycetota</taxon>
        <taxon>Actinomycetes</taxon>
        <taxon>Streptosporangiales</taxon>
        <taxon>Nocardiopsidaceae</taxon>
        <taxon>Nocardiopsis</taxon>
    </lineage>
</organism>
<dbReference type="RefSeq" id="WP_191270099.1">
    <property type="nucleotide sequence ID" value="NZ_BMXJ01000003.1"/>
</dbReference>
<dbReference type="CDD" id="cd00093">
    <property type="entry name" value="HTH_XRE"/>
    <property type="match status" value="1"/>
</dbReference>
<reference evidence="2 3" key="1">
    <citation type="submission" date="2020-10" db="EMBL/GenBank/DDBJ databases">
        <title>Sequencing the genomes of 1000 actinobacteria strains.</title>
        <authorList>
            <person name="Klenk H.-P."/>
        </authorList>
    </citation>
    <scope>NUCLEOTIDE SEQUENCE [LARGE SCALE GENOMIC DNA]</scope>
    <source>
        <strain evidence="2 3">DSM 45157</strain>
    </source>
</reference>
<gene>
    <name evidence="2" type="ORF">H4W79_002427</name>
</gene>
<dbReference type="PROSITE" id="PS50943">
    <property type="entry name" value="HTH_CROC1"/>
    <property type="match status" value="1"/>
</dbReference>
<evidence type="ECO:0000259" key="1">
    <source>
        <dbReference type="PROSITE" id="PS50943"/>
    </source>
</evidence>
<accession>A0ABR9HGQ1</accession>
<feature type="domain" description="HTH cro/C1-type" evidence="1">
    <location>
        <begin position="10"/>
        <end position="64"/>
    </location>
</feature>
<dbReference type="Pfam" id="PF19054">
    <property type="entry name" value="DUF5753"/>
    <property type="match status" value="1"/>
</dbReference>
<dbReference type="InterPro" id="IPR001387">
    <property type="entry name" value="Cro/C1-type_HTH"/>
</dbReference>
<dbReference type="Pfam" id="PF13560">
    <property type="entry name" value="HTH_31"/>
    <property type="match status" value="1"/>
</dbReference>
<sequence>MIPNDFAGALARFREFAGLTQLQLAKKSQTAHSSVNRWEKGGSLPKRDNAEALDEALGAEGVLLAAWRAVATGNGLPEWARDLDAIERAARQVTIVVPALVPGMLQNSEVARCVFRAAHPLATADELDRLVALRTGRLKELPELEVTAVFPVTAVSALTEPLRRPQALHLIEWAKTGRVAVHLVPEGTTLMAPSAPLMLFRLGSGELAAVSDHADGNVIHEDSAHDRLSSQVTAALAASLPLALSLEVLRKLT</sequence>
<evidence type="ECO:0000313" key="3">
    <source>
        <dbReference type="Proteomes" id="UP000598217"/>
    </source>
</evidence>
<name>A0ABR9HGQ1_9ACTN</name>
<dbReference type="SUPFAM" id="SSF47413">
    <property type="entry name" value="lambda repressor-like DNA-binding domains"/>
    <property type="match status" value="1"/>
</dbReference>
<comment type="caution">
    <text evidence="2">The sequence shown here is derived from an EMBL/GenBank/DDBJ whole genome shotgun (WGS) entry which is preliminary data.</text>
</comment>
<dbReference type="Proteomes" id="UP000598217">
    <property type="component" value="Unassembled WGS sequence"/>
</dbReference>
<dbReference type="SMART" id="SM00530">
    <property type="entry name" value="HTH_XRE"/>
    <property type="match status" value="1"/>
</dbReference>
<keyword evidence="3" id="KW-1185">Reference proteome</keyword>
<evidence type="ECO:0000313" key="2">
    <source>
        <dbReference type="EMBL" id="MBE1458213.1"/>
    </source>
</evidence>
<dbReference type="InterPro" id="IPR043917">
    <property type="entry name" value="DUF5753"/>
</dbReference>
<protein>
    <submittedName>
        <fullName evidence="2">Transcriptional regulator with XRE-family HTH domain</fullName>
    </submittedName>
</protein>
<dbReference type="Gene3D" id="1.10.260.40">
    <property type="entry name" value="lambda repressor-like DNA-binding domains"/>
    <property type="match status" value="1"/>
</dbReference>
<proteinExistence type="predicted"/>